<sequence>MRHERTTEKGMSLVELLVALAILAVALTPLLGIFMHGLRTAEKAHKLTIATYLARDLGEEIRSLPFWEPSSSLNQNVVQKFYPYVSTTPQPFGVDTNDGFSATTGRKAFDDVDDFNGWCRGIECVCASVTPADLCKNNTDLEMFDGTKYDGLNGRPKYDGFTRSVKIYNIMPPTGTDAPEHKIDFNIDIAKFPKADRYKTFLLYDLRDAQLQLYTTVPGLSRMKVIEVNVKYKGPIAAGVNYTDRGIAFLPKSQ</sequence>
<dbReference type="InterPro" id="IPR012902">
    <property type="entry name" value="N_methyl_site"/>
</dbReference>
<dbReference type="Pfam" id="PF07963">
    <property type="entry name" value="N_methyl"/>
    <property type="match status" value="1"/>
</dbReference>
<dbReference type="Proteomes" id="UP000030700">
    <property type="component" value="Unassembled WGS sequence"/>
</dbReference>
<dbReference type="AlphaFoldDB" id="A0A0S6W3T2"/>
<protein>
    <submittedName>
        <fullName evidence="2">Tfp pilus assembly protein PilV</fullName>
    </submittedName>
</protein>
<evidence type="ECO:0000313" key="2">
    <source>
        <dbReference type="EMBL" id="GAK52988.1"/>
    </source>
</evidence>
<dbReference type="EMBL" id="DF820459">
    <property type="protein sequence ID" value="GAK52988.1"/>
    <property type="molecule type" value="Genomic_DNA"/>
</dbReference>
<organism evidence="2 3">
    <name type="scientific">Candidatus Moduliflexus flocculans</name>
    <dbReference type="NCBI Taxonomy" id="1499966"/>
    <lineage>
        <taxon>Bacteria</taxon>
        <taxon>Candidatus Moduliflexota</taxon>
        <taxon>Candidatus Moduliflexia</taxon>
        <taxon>Candidatus Moduliflexales</taxon>
        <taxon>Candidatus Moduliflexaceae</taxon>
    </lineage>
</organism>
<keyword evidence="1" id="KW-0812">Transmembrane</keyword>
<keyword evidence="1" id="KW-1133">Transmembrane helix</keyword>
<accession>A0A0S6W3T2</accession>
<reference evidence="2 3" key="1">
    <citation type="journal article" date="2015" name="PeerJ">
        <title>First genomic representation of candidate bacterial phylum KSB3 points to enhanced environmental sensing as a trigger of wastewater bulking.</title>
        <authorList>
            <person name="Sekiguchi Y."/>
            <person name="Ohashi A."/>
            <person name="Parks D.H."/>
            <person name="Yamauchi T."/>
            <person name="Tyson G.W."/>
            <person name="Hugenholtz P."/>
        </authorList>
    </citation>
    <scope>NUCLEOTIDE SEQUENCE [LARGE SCALE GENOMIC DNA]</scope>
</reference>
<gene>
    <name evidence="2" type="ORF">U14_04247</name>
</gene>
<keyword evidence="1" id="KW-0472">Membrane</keyword>
<dbReference type="NCBIfam" id="TIGR02532">
    <property type="entry name" value="IV_pilin_GFxxxE"/>
    <property type="match status" value="1"/>
</dbReference>
<keyword evidence="3" id="KW-1185">Reference proteome</keyword>
<feature type="transmembrane region" description="Helical" evidence="1">
    <location>
        <begin position="12"/>
        <end position="35"/>
    </location>
</feature>
<evidence type="ECO:0000256" key="1">
    <source>
        <dbReference type="SAM" id="Phobius"/>
    </source>
</evidence>
<dbReference type="HOGENOM" id="CLU_1092653_0_0_0"/>
<name>A0A0S6W3T2_9BACT</name>
<evidence type="ECO:0000313" key="3">
    <source>
        <dbReference type="Proteomes" id="UP000030700"/>
    </source>
</evidence>
<proteinExistence type="predicted"/>